<proteinExistence type="predicted"/>
<name>A0A1B9H170_9TREE</name>
<evidence type="ECO:0000313" key="3">
    <source>
        <dbReference type="Proteomes" id="UP000092666"/>
    </source>
</evidence>
<reference evidence="3" key="2">
    <citation type="submission" date="2013-12" db="EMBL/GenBank/DDBJ databases">
        <title>Evolution of pathogenesis and genome organization in the Tremellales.</title>
        <authorList>
            <person name="Cuomo C."/>
            <person name="Litvintseva A."/>
            <person name="Heitman J."/>
            <person name="Chen Y."/>
            <person name="Sun S."/>
            <person name="Springer D."/>
            <person name="Dromer F."/>
            <person name="Young S."/>
            <person name="Zeng Q."/>
            <person name="Chapman S."/>
            <person name="Gujja S."/>
            <person name="Saif S."/>
            <person name="Birren B."/>
        </authorList>
    </citation>
    <scope>NUCLEOTIDE SEQUENCE [LARGE SCALE GENOMIC DNA]</scope>
    <source>
        <strain evidence="3">BCC8398</strain>
    </source>
</reference>
<accession>A0A1B9H170</accession>
<dbReference type="EMBL" id="KI669493">
    <property type="protein sequence ID" value="OCF37009.1"/>
    <property type="molecule type" value="Genomic_DNA"/>
</dbReference>
<protein>
    <submittedName>
        <fullName evidence="2">Uncharacterized protein</fullName>
    </submittedName>
</protein>
<sequence length="103" mass="10765">MTSGASSSGYQSRAIVLPSQTSQIVDSEAGSAVSGPTLAPSEAFSRQCAEVEQQKSACHSEFWRPSESSVGGMEASTDQERATQMTIDGIVGGPSYHQLLGRP</sequence>
<evidence type="ECO:0000313" key="2">
    <source>
        <dbReference type="EMBL" id="OCF37009.1"/>
    </source>
</evidence>
<dbReference type="Proteomes" id="UP000092666">
    <property type="component" value="Unassembled WGS sequence"/>
</dbReference>
<keyword evidence="3" id="KW-1185">Reference proteome</keyword>
<dbReference type="AlphaFoldDB" id="A0A1B9H170"/>
<evidence type="ECO:0000256" key="1">
    <source>
        <dbReference type="SAM" id="MobiDB-lite"/>
    </source>
</evidence>
<reference evidence="2 3" key="1">
    <citation type="submission" date="2013-07" db="EMBL/GenBank/DDBJ databases">
        <title>The Genome Sequence of Cryptococcus heveanensis BCC8398.</title>
        <authorList>
            <consortium name="The Broad Institute Genome Sequencing Platform"/>
            <person name="Cuomo C."/>
            <person name="Litvintseva A."/>
            <person name="Chen Y."/>
            <person name="Heitman J."/>
            <person name="Sun S."/>
            <person name="Springer D."/>
            <person name="Dromer F."/>
            <person name="Young S.K."/>
            <person name="Zeng Q."/>
            <person name="Gargeya S."/>
            <person name="Fitzgerald M."/>
            <person name="Abouelleil A."/>
            <person name="Alvarado L."/>
            <person name="Berlin A.M."/>
            <person name="Chapman S.B."/>
            <person name="Dewar J."/>
            <person name="Goldberg J."/>
            <person name="Griggs A."/>
            <person name="Gujja S."/>
            <person name="Hansen M."/>
            <person name="Howarth C."/>
            <person name="Imamovic A."/>
            <person name="Larimer J."/>
            <person name="McCowan C."/>
            <person name="Murphy C."/>
            <person name="Pearson M."/>
            <person name="Priest M."/>
            <person name="Roberts A."/>
            <person name="Saif S."/>
            <person name="Shea T."/>
            <person name="Sykes S."/>
            <person name="Wortman J."/>
            <person name="Nusbaum C."/>
            <person name="Birren B."/>
        </authorList>
    </citation>
    <scope>NUCLEOTIDE SEQUENCE [LARGE SCALE GENOMIC DNA]</scope>
    <source>
        <strain evidence="2 3">BCC8398</strain>
    </source>
</reference>
<gene>
    <name evidence="2" type="ORF">I316_00913</name>
</gene>
<feature type="region of interest" description="Disordered" evidence="1">
    <location>
        <begin position="57"/>
        <end position="80"/>
    </location>
</feature>
<organism evidence="2 3">
    <name type="scientific">Kwoniella heveanensis BCC8398</name>
    <dbReference type="NCBI Taxonomy" id="1296120"/>
    <lineage>
        <taxon>Eukaryota</taxon>
        <taxon>Fungi</taxon>
        <taxon>Dikarya</taxon>
        <taxon>Basidiomycota</taxon>
        <taxon>Agaricomycotina</taxon>
        <taxon>Tremellomycetes</taxon>
        <taxon>Tremellales</taxon>
        <taxon>Cryptococcaceae</taxon>
        <taxon>Kwoniella</taxon>
    </lineage>
</organism>